<protein>
    <submittedName>
        <fullName evidence="1">Uncharacterized protein</fullName>
    </submittedName>
</protein>
<keyword evidence="2" id="KW-1185">Reference proteome</keyword>
<gene>
    <name evidence="1" type="ORF">ACH5RR_011293</name>
</gene>
<comment type="caution">
    <text evidence="1">The sequence shown here is derived from an EMBL/GenBank/DDBJ whole genome shotgun (WGS) entry which is preliminary data.</text>
</comment>
<sequence length="260" mass="29391">MVLGTAVMNINETGAIDQRAPSFTDASEFEQTFDGQSRTVVFPEILHPDDRVGYEPNGRNRKLDVLVNSLALILFYTSRISSFFQDDLLMFACNPALREFRKLPDRPFGCPEEFEYRTEVVGFGFDPMTNDCKPLKVKPILCFDISSEAIREISHPQAERDDCIQSPVLLDNSLASIFYSTWPPTSNGQLIDIWVMMEYGVEESFIKKFFIGPFSIGIYCPLTCWNNDKLLLESSEGQLVSSSQPSSSTKDIPCLQLSNY</sequence>
<evidence type="ECO:0000313" key="1">
    <source>
        <dbReference type="EMBL" id="KAL3526637.1"/>
    </source>
</evidence>
<proteinExistence type="predicted"/>
<reference evidence="1 2" key="1">
    <citation type="submission" date="2024-11" db="EMBL/GenBank/DDBJ databases">
        <title>A near-complete genome assembly of Cinchona calisaya.</title>
        <authorList>
            <person name="Lian D.C."/>
            <person name="Zhao X.W."/>
            <person name="Wei L."/>
        </authorList>
    </citation>
    <scope>NUCLEOTIDE SEQUENCE [LARGE SCALE GENOMIC DNA]</scope>
    <source>
        <tissue evidence="1">Nenye</tissue>
    </source>
</reference>
<name>A0ABD3A830_9GENT</name>
<accession>A0ABD3A830</accession>
<dbReference type="EMBL" id="JBJUIK010000005">
    <property type="protein sequence ID" value="KAL3526637.1"/>
    <property type="molecule type" value="Genomic_DNA"/>
</dbReference>
<dbReference type="Proteomes" id="UP001630127">
    <property type="component" value="Unassembled WGS sequence"/>
</dbReference>
<dbReference type="AlphaFoldDB" id="A0ABD3A830"/>
<evidence type="ECO:0000313" key="2">
    <source>
        <dbReference type="Proteomes" id="UP001630127"/>
    </source>
</evidence>
<organism evidence="1 2">
    <name type="scientific">Cinchona calisaya</name>
    <dbReference type="NCBI Taxonomy" id="153742"/>
    <lineage>
        <taxon>Eukaryota</taxon>
        <taxon>Viridiplantae</taxon>
        <taxon>Streptophyta</taxon>
        <taxon>Embryophyta</taxon>
        <taxon>Tracheophyta</taxon>
        <taxon>Spermatophyta</taxon>
        <taxon>Magnoliopsida</taxon>
        <taxon>eudicotyledons</taxon>
        <taxon>Gunneridae</taxon>
        <taxon>Pentapetalae</taxon>
        <taxon>asterids</taxon>
        <taxon>lamiids</taxon>
        <taxon>Gentianales</taxon>
        <taxon>Rubiaceae</taxon>
        <taxon>Cinchonoideae</taxon>
        <taxon>Cinchoneae</taxon>
        <taxon>Cinchona</taxon>
    </lineage>
</organism>